<accession>A0A9W8YWR4</accession>
<sequence length="443" mass="49428">MAKRRDVVILSSAALFAIWFFRLHYGARESILQTWVIPLVAPNEVADANDLYYTSPVNEELKAVCRDANWDTRLVFTCDKSFGGIGNLRNSILLCVRFAILAGAALVTPRIVTRDDDISNYKTSNTAEFSYMFDDEHFAESLRVSCPQMHLYTTLEDAVQERNFVVDPDQIHLEADFLLGEGLVQPAAWREKFNEWLAQQSATLESGSDTTDNTMVVNIDRCYMSYPIYSDGAAFANSFSSILNLRKDIRLLATGVIHGLAERFSFTSLDLSQPTLPGAFFGAHLRTEKDAIATWSAEYGWTHATYEAQVTDYLAQVESGRSEPNGIYLASGDVGETQRFVADAAARGWTALGKFDVLGPEEVEVLRTLRWDQQAAVDYLVLLKASDFAGVAHSSFSWSVALKRHLAANMTEAYPNAPEHFRDDLSVIYGTKGSEDFLQALWP</sequence>
<evidence type="ECO:0000313" key="5">
    <source>
        <dbReference type="Proteomes" id="UP001140453"/>
    </source>
</evidence>
<keyword evidence="1" id="KW-0808">Transferase</keyword>
<dbReference type="GO" id="GO:0006004">
    <property type="term" value="P:fucose metabolic process"/>
    <property type="evidence" value="ECO:0007669"/>
    <property type="project" value="UniProtKB-KW"/>
</dbReference>
<comment type="caution">
    <text evidence="4">The sequence shown here is derived from an EMBL/GenBank/DDBJ whole genome shotgun (WGS) entry which is preliminary data.</text>
</comment>
<evidence type="ECO:0008006" key="6">
    <source>
        <dbReference type="Google" id="ProtNLM"/>
    </source>
</evidence>
<reference evidence="4" key="1">
    <citation type="submission" date="2022-10" db="EMBL/GenBank/DDBJ databases">
        <title>Tapping the CABI collections for fungal endophytes: first genome assemblies for Collariella, Neodidymelliopsis, Ascochyta clinopodiicola, Didymella pomorum, Didymosphaeria variabile, Neocosmospora piperis and Neocucurbitaria cava.</title>
        <authorList>
            <person name="Hill R."/>
        </authorList>
    </citation>
    <scope>NUCLEOTIDE SEQUENCE</scope>
    <source>
        <strain evidence="4">IMI 355082</strain>
    </source>
</reference>
<dbReference type="OrthoDB" id="20368at2759"/>
<dbReference type="InterPro" id="IPR019378">
    <property type="entry name" value="GDP-Fuc_O-FucTrfase"/>
</dbReference>
<keyword evidence="2" id="KW-0294">Fucose metabolism</keyword>
<keyword evidence="5" id="KW-1185">Reference proteome</keyword>
<dbReference type="Gene3D" id="3.40.50.11350">
    <property type="match status" value="1"/>
</dbReference>
<proteinExistence type="predicted"/>
<evidence type="ECO:0000256" key="2">
    <source>
        <dbReference type="ARBA" id="ARBA00023253"/>
    </source>
</evidence>
<evidence type="ECO:0000313" key="4">
    <source>
        <dbReference type="EMBL" id="KAJ4393336.1"/>
    </source>
</evidence>
<name>A0A9W8YWR4_9PEZI</name>
<protein>
    <recommendedName>
        <fullName evidence="6">Alternative oxidase</fullName>
    </recommendedName>
</protein>
<dbReference type="Proteomes" id="UP001140453">
    <property type="component" value="Unassembled WGS sequence"/>
</dbReference>
<keyword evidence="3" id="KW-0119">Carbohydrate metabolism</keyword>
<dbReference type="EMBL" id="JAPEVB010000002">
    <property type="protein sequence ID" value="KAJ4393336.1"/>
    <property type="molecule type" value="Genomic_DNA"/>
</dbReference>
<gene>
    <name evidence="4" type="ORF">N0V93_002544</name>
</gene>
<evidence type="ECO:0000256" key="1">
    <source>
        <dbReference type="ARBA" id="ARBA00022679"/>
    </source>
</evidence>
<dbReference type="CDD" id="cd11296">
    <property type="entry name" value="O-FucT_like"/>
    <property type="match status" value="1"/>
</dbReference>
<dbReference type="GO" id="GO:0016740">
    <property type="term" value="F:transferase activity"/>
    <property type="evidence" value="ECO:0007669"/>
    <property type="project" value="UniProtKB-KW"/>
</dbReference>
<organism evidence="4 5">
    <name type="scientific">Gnomoniopsis smithogilvyi</name>
    <dbReference type="NCBI Taxonomy" id="1191159"/>
    <lineage>
        <taxon>Eukaryota</taxon>
        <taxon>Fungi</taxon>
        <taxon>Dikarya</taxon>
        <taxon>Ascomycota</taxon>
        <taxon>Pezizomycotina</taxon>
        <taxon>Sordariomycetes</taxon>
        <taxon>Sordariomycetidae</taxon>
        <taxon>Diaporthales</taxon>
        <taxon>Gnomoniaceae</taxon>
        <taxon>Gnomoniopsis</taxon>
    </lineage>
</organism>
<dbReference type="AlphaFoldDB" id="A0A9W8YWR4"/>
<dbReference type="Pfam" id="PF10250">
    <property type="entry name" value="O-FucT"/>
    <property type="match status" value="1"/>
</dbReference>
<evidence type="ECO:0000256" key="3">
    <source>
        <dbReference type="ARBA" id="ARBA00023277"/>
    </source>
</evidence>